<evidence type="ECO:0000256" key="2">
    <source>
        <dbReference type="ARBA" id="ARBA00022729"/>
    </source>
</evidence>
<evidence type="ECO:0000256" key="3">
    <source>
        <dbReference type="SAM" id="SignalP"/>
    </source>
</evidence>
<dbReference type="Gene3D" id="3.30.910.20">
    <property type="entry name" value="Skp domain"/>
    <property type="match status" value="1"/>
</dbReference>
<comment type="similarity">
    <text evidence="1">Belongs to the Skp family.</text>
</comment>
<dbReference type="PANTHER" id="PTHR35089:SF1">
    <property type="entry name" value="CHAPERONE PROTEIN SKP"/>
    <property type="match status" value="1"/>
</dbReference>
<accession>A0A7G9L3L5</accession>
<dbReference type="RefSeq" id="WP_187480169.1">
    <property type="nucleotide sequence ID" value="NZ_CP060697.1"/>
</dbReference>
<dbReference type="AlphaFoldDB" id="A0A7G9L3L5"/>
<dbReference type="SMART" id="SM00935">
    <property type="entry name" value="OmpH"/>
    <property type="match status" value="1"/>
</dbReference>
<feature type="chain" id="PRO_5029008670" evidence="3">
    <location>
        <begin position="24"/>
        <end position="196"/>
    </location>
</feature>
<dbReference type="PANTHER" id="PTHR35089">
    <property type="entry name" value="CHAPERONE PROTEIN SKP"/>
    <property type="match status" value="1"/>
</dbReference>
<protein>
    <submittedName>
        <fullName evidence="4">OmpH family outer membrane protein</fullName>
    </submittedName>
</protein>
<dbReference type="Pfam" id="PF03938">
    <property type="entry name" value="OmpH"/>
    <property type="match status" value="1"/>
</dbReference>
<dbReference type="InterPro" id="IPR024930">
    <property type="entry name" value="Skp_dom_sf"/>
</dbReference>
<organism evidence="4 5">
    <name type="scientific">Sphingomonas sabuli</name>
    <dbReference type="NCBI Taxonomy" id="2764186"/>
    <lineage>
        <taxon>Bacteria</taxon>
        <taxon>Pseudomonadati</taxon>
        <taxon>Pseudomonadota</taxon>
        <taxon>Alphaproteobacteria</taxon>
        <taxon>Sphingomonadales</taxon>
        <taxon>Sphingomonadaceae</taxon>
        <taxon>Sphingomonas</taxon>
    </lineage>
</organism>
<dbReference type="KEGG" id="ssau:H8M03_02355"/>
<feature type="signal peptide" evidence="3">
    <location>
        <begin position="1"/>
        <end position="23"/>
    </location>
</feature>
<dbReference type="GO" id="GO:0005829">
    <property type="term" value="C:cytosol"/>
    <property type="evidence" value="ECO:0007669"/>
    <property type="project" value="TreeGrafter"/>
</dbReference>
<dbReference type="InterPro" id="IPR005632">
    <property type="entry name" value="Chaperone_Skp"/>
</dbReference>
<evidence type="ECO:0000313" key="5">
    <source>
        <dbReference type="Proteomes" id="UP000515861"/>
    </source>
</evidence>
<evidence type="ECO:0000313" key="4">
    <source>
        <dbReference type="EMBL" id="QNM83214.1"/>
    </source>
</evidence>
<dbReference type="EMBL" id="CP060697">
    <property type="protein sequence ID" value="QNM83214.1"/>
    <property type="molecule type" value="Genomic_DNA"/>
</dbReference>
<dbReference type="GO" id="GO:0050821">
    <property type="term" value="P:protein stabilization"/>
    <property type="evidence" value="ECO:0007669"/>
    <property type="project" value="TreeGrafter"/>
</dbReference>
<proteinExistence type="inferred from homology"/>
<keyword evidence="2 3" id="KW-0732">Signal</keyword>
<dbReference type="SUPFAM" id="SSF111384">
    <property type="entry name" value="OmpH-like"/>
    <property type="match status" value="1"/>
</dbReference>
<reference evidence="4 5" key="1">
    <citation type="submission" date="2020-08" db="EMBL/GenBank/DDBJ databases">
        <title>Sphingomonas sp. sand1-3 16S ribosomal RNA gene Genome sequencing and assembly.</title>
        <authorList>
            <person name="Kang M."/>
        </authorList>
    </citation>
    <scope>NUCLEOTIDE SEQUENCE [LARGE SCALE GENOMIC DNA]</scope>
    <source>
        <strain evidence="5">sand1-3</strain>
    </source>
</reference>
<gene>
    <name evidence="4" type="ORF">H8M03_02355</name>
</gene>
<dbReference type="Proteomes" id="UP000515861">
    <property type="component" value="Chromosome"/>
</dbReference>
<keyword evidence="5" id="KW-1185">Reference proteome</keyword>
<sequence length="196" mass="21174">MKKFFVAAAFAATAVSIPTVASAQRPPIIMVDTDTIMETCTACVSARSQIQQKETALRTRAQTLRQQIETEGKPIQDTVDKLGDKAPDAALQARIRAFQTKQQQASQEIETTQRTLQSTAAHVQQQIGVRLISVVEQVRARRGAMIALSKSATLANDNSIDVTAEVLSGLNSALPSVSVTPLPQQAQPQQQQPQGR</sequence>
<evidence type="ECO:0000256" key="1">
    <source>
        <dbReference type="ARBA" id="ARBA00009091"/>
    </source>
</evidence>
<name>A0A7G9L3L5_9SPHN</name>
<dbReference type="GO" id="GO:0051082">
    <property type="term" value="F:unfolded protein binding"/>
    <property type="evidence" value="ECO:0007669"/>
    <property type="project" value="InterPro"/>
</dbReference>